<dbReference type="EMBL" id="DSYQ01000006">
    <property type="protein sequence ID" value="HGT70944.1"/>
    <property type="molecule type" value="Genomic_DNA"/>
</dbReference>
<gene>
    <name evidence="1" type="ORF">ENT43_01655</name>
</gene>
<name>A0A7C4R838_UNCC3</name>
<sequence length="66" mass="7435">MQITEFECKKCKYSFTRLYKDKKEAKALKEKCIKCGGEVKKLQEIELGQSNGGCSSCEGCSSRCNK</sequence>
<dbReference type="AlphaFoldDB" id="A0A7C4R838"/>
<evidence type="ECO:0008006" key="2">
    <source>
        <dbReference type="Google" id="ProtNLM"/>
    </source>
</evidence>
<comment type="caution">
    <text evidence="1">The sequence shown here is derived from an EMBL/GenBank/DDBJ whole genome shotgun (WGS) entry which is preliminary data.</text>
</comment>
<evidence type="ECO:0000313" key="1">
    <source>
        <dbReference type="EMBL" id="HGT70944.1"/>
    </source>
</evidence>
<proteinExistence type="predicted"/>
<reference evidence="1" key="1">
    <citation type="journal article" date="2020" name="mSystems">
        <title>Genome- and Community-Level Interaction Insights into Carbon Utilization and Element Cycling Functions of Hydrothermarchaeota in Hydrothermal Sediment.</title>
        <authorList>
            <person name="Zhou Z."/>
            <person name="Liu Y."/>
            <person name="Xu W."/>
            <person name="Pan J."/>
            <person name="Luo Z.H."/>
            <person name="Li M."/>
        </authorList>
    </citation>
    <scope>NUCLEOTIDE SEQUENCE [LARGE SCALE GENOMIC DNA]</scope>
    <source>
        <strain evidence="1">SpSt-579</strain>
    </source>
</reference>
<organism evidence="1">
    <name type="scientific">candidate division CPR3 bacterium</name>
    <dbReference type="NCBI Taxonomy" id="2268181"/>
    <lineage>
        <taxon>Bacteria</taxon>
        <taxon>Bacteria division CPR3</taxon>
    </lineage>
</organism>
<accession>A0A7C4R838</accession>
<protein>
    <recommendedName>
        <fullName evidence="2">Zinc ribbon domain-containing protein</fullName>
    </recommendedName>
</protein>